<feature type="transmembrane region" description="Helical" evidence="9">
    <location>
        <begin position="12"/>
        <end position="36"/>
    </location>
</feature>
<dbReference type="Pfam" id="PF02518">
    <property type="entry name" value="HATPase_c"/>
    <property type="match status" value="1"/>
</dbReference>
<evidence type="ECO:0000256" key="2">
    <source>
        <dbReference type="ARBA" id="ARBA00022475"/>
    </source>
</evidence>
<dbReference type="Gene3D" id="3.30.450.20">
    <property type="entry name" value="PAS domain"/>
    <property type="match status" value="1"/>
</dbReference>
<evidence type="ECO:0000256" key="3">
    <source>
        <dbReference type="ARBA" id="ARBA00022679"/>
    </source>
</evidence>
<dbReference type="SMART" id="SM00086">
    <property type="entry name" value="PAC"/>
    <property type="match status" value="1"/>
</dbReference>
<dbReference type="InterPro" id="IPR011712">
    <property type="entry name" value="Sig_transdc_His_kin_sub3_dim/P"/>
</dbReference>
<dbReference type="Pfam" id="PF08447">
    <property type="entry name" value="PAS_3"/>
    <property type="match status" value="1"/>
</dbReference>
<dbReference type="PROSITE" id="PS50112">
    <property type="entry name" value="PAS"/>
    <property type="match status" value="1"/>
</dbReference>
<comment type="subcellular location">
    <subcellularLocation>
        <location evidence="1">Cell membrane</location>
        <topology evidence="1">Multi-pass membrane protein</topology>
    </subcellularLocation>
</comment>
<comment type="caution">
    <text evidence="12">The sequence shown here is derived from an EMBL/GenBank/DDBJ whole genome shotgun (WGS) entry which is preliminary data.</text>
</comment>
<dbReference type="InterPro" id="IPR035965">
    <property type="entry name" value="PAS-like_dom_sf"/>
</dbReference>
<evidence type="ECO:0000256" key="5">
    <source>
        <dbReference type="ARBA" id="ARBA00022777"/>
    </source>
</evidence>
<organism evidence="12 13">
    <name type="scientific">Phragmitibacter flavus</name>
    <dbReference type="NCBI Taxonomy" id="2576071"/>
    <lineage>
        <taxon>Bacteria</taxon>
        <taxon>Pseudomonadati</taxon>
        <taxon>Verrucomicrobiota</taxon>
        <taxon>Verrucomicrobiia</taxon>
        <taxon>Verrucomicrobiales</taxon>
        <taxon>Verrucomicrobiaceae</taxon>
        <taxon>Phragmitibacter</taxon>
    </lineage>
</organism>
<dbReference type="CDD" id="cd00130">
    <property type="entry name" value="PAS"/>
    <property type="match status" value="1"/>
</dbReference>
<sequence>MKPSWLIFPPPLRVSIPLLVLAFSLVYDVVNTWVLLSRETRKEYRRVQRVALAQAAWLSDAVKTFHLSDNGFPLLERDVRMLVEDSKVPMAVVFDENLRVKYATQKEWVGQDLEDLEVKNELVNLVMEAARTGGPLVATLSRTRVAAAHPLAASANQPPGWVSVVTRDPSEAVREEQWDAVKQGGISAILHLIACIGLWWVLHRFLSQRVAQLLESSRQLTGGAINAQPMSGRDEFAEIARALRASEDIFKQIVENIRDVIFMMTADRRQVLYVSPAYNDMWGADRLKFGSNPLIFLEQVVEEDRELLLKMLDPFMLGKKIVDCEYRIRRPDGEIRWLESRAFPVLDEHGRMHRIAGLTTDVTERKMLEQEVLDISEKERRRIGHDLHDDVCQRLAAVKLGVEMIGDKIAAGKLDEARQMAQSSSKQIGEAATLARNLARGLSPVNLEGEGFLHAIQKLTETSQHLYSVPIRLDSPDYLPMQNATTATHLYRIAQELINNAARHAGASAIEVLLRVEGYQLRLQVANDGLSFKGDESSQKDDGMGLRIIRYRANAIGANLQFLPRKEPNSGTTAICLVPLAACAAAKKNVVS</sequence>
<dbReference type="Gene3D" id="3.30.565.10">
    <property type="entry name" value="Histidine kinase-like ATPase, C-terminal domain"/>
    <property type="match status" value="1"/>
</dbReference>
<dbReference type="CDD" id="cd16917">
    <property type="entry name" value="HATPase_UhpB-NarQ-NarX-like"/>
    <property type="match status" value="1"/>
</dbReference>
<keyword evidence="3" id="KW-0808">Transferase</keyword>
<reference evidence="12 13" key="1">
    <citation type="submission" date="2019-05" db="EMBL/GenBank/DDBJ databases">
        <title>Verrucobacter flavum gen. nov., sp. nov. a new member of the family Verrucomicrobiaceae.</title>
        <authorList>
            <person name="Szuroczki S."/>
            <person name="Abbaszade G."/>
            <person name="Szabo A."/>
            <person name="Felfoldi T."/>
            <person name="Schumann P."/>
            <person name="Boka K."/>
            <person name="Keki Z."/>
            <person name="Toumi M."/>
            <person name="Toth E."/>
        </authorList>
    </citation>
    <scope>NUCLEOTIDE SEQUENCE [LARGE SCALE GENOMIC DNA]</scope>
    <source>
        <strain evidence="12 13">MG-N-17</strain>
    </source>
</reference>
<dbReference type="InterPro" id="IPR000700">
    <property type="entry name" value="PAS-assoc_C"/>
</dbReference>
<feature type="transmembrane region" description="Helical" evidence="9">
    <location>
        <begin position="184"/>
        <end position="202"/>
    </location>
</feature>
<dbReference type="InterPro" id="IPR050482">
    <property type="entry name" value="Sensor_HK_TwoCompSys"/>
</dbReference>
<dbReference type="EMBL" id="VAUV01000007">
    <property type="protein sequence ID" value="TLD70767.1"/>
    <property type="molecule type" value="Genomic_DNA"/>
</dbReference>
<feature type="domain" description="PAC" evidence="11">
    <location>
        <begin position="322"/>
        <end position="374"/>
    </location>
</feature>
<keyword evidence="8 9" id="KW-0472">Membrane</keyword>
<evidence type="ECO:0000313" key="12">
    <source>
        <dbReference type="EMBL" id="TLD70767.1"/>
    </source>
</evidence>
<keyword evidence="13" id="KW-1185">Reference proteome</keyword>
<evidence type="ECO:0000256" key="7">
    <source>
        <dbReference type="ARBA" id="ARBA00023012"/>
    </source>
</evidence>
<dbReference type="GO" id="GO:0046983">
    <property type="term" value="F:protein dimerization activity"/>
    <property type="evidence" value="ECO:0007669"/>
    <property type="project" value="InterPro"/>
</dbReference>
<evidence type="ECO:0000256" key="6">
    <source>
        <dbReference type="ARBA" id="ARBA00022989"/>
    </source>
</evidence>
<proteinExistence type="predicted"/>
<name>A0A5R8KET1_9BACT</name>
<dbReference type="Proteomes" id="UP000306196">
    <property type="component" value="Unassembled WGS sequence"/>
</dbReference>
<dbReference type="PANTHER" id="PTHR24421">
    <property type="entry name" value="NITRATE/NITRITE SENSOR PROTEIN NARX-RELATED"/>
    <property type="match status" value="1"/>
</dbReference>
<dbReference type="InterPro" id="IPR036890">
    <property type="entry name" value="HATPase_C_sf"/>
</dbReference>
<evidence type="ECO:0000256" key="9">
    <source>
        <dbReference type="SAM" id="Phobius"/>
    </source>
</evidence>
<dbReference type="SMART" id="SM00387">
    <property type="entry name" value="HATPase_c"/>
    <property type="match status" value="1"/>
</dbReference>
<evidence type="ECO:0000256" key="4">
    <source>
        <dbReference type="ARBA" id="ARBA00022692"/>
    </source>
</evidence>
<protein>
    <submittedName>
        <fullName evidence="12">PAS domain S-box protein</fullName>
    </submittedName>
</protein>
<dbReference type="OrthoDB" id="179764at2"/>
<dbReference type="InterPro" id="IPR013655">
    <property type="entry name" value="PAS_fold_3"/>
</dbReference>
<evidence type="ECO:0000256" key="1">
    <source>
        <dbReference type="ARBA" id="ARBA00004651"/>
    </source>
</evidence>
<dbReference type="NCBIfam" id="TIGR00229">
    <property type="entry name" value="sensory_box"/>
    <property type="match status" value="1"/>
</dbReference>
<keyword evidence="2" id="KW-1003">Cell membrane</keyword>
<evidence type="ECO:0000256" key="8">
    <source>
        <dbReference type="ARBA" id="ARBA00023136"/>
    </source>
</evidence>
<feature type="domain" description="PAS" evidence="10">
    <location>
        <begin position="246"/>
        <end position="319"/>
    </location>
</feature>
<keyword evidence="5" id="KW-0418">Kinase</keyword>
<dbReference type="SUPFAM" id="SSF55785">
    <property type="entry name" value="PYP-like sensor domain (PAS domain)"/>
    <property type="match status" value="1"/>
</dbReference>
<dbReference type="PROSITE" id="PS50113">
    <property type="entry name" value="PAC"/>
    <property type="match status" value="1"/>
</dbReference>
<dbReference type="InterPro" id="IPR000014">
    <property type="entry name" value="PAS"/>
</dbReference>
<dbReference type="PANTHER" id="PTHR24421:SF37">
    <property type="entry name" value="SENSOR HISTIDINE KINASE NARS"/>
    <property type="match status" value="1"/>
</dbReference>
<evidence type="ECO:0000259" key="10">
    <source>
        <dbReference type="PROSITE" id="PS50112"/>
    </source>
</evidence>
<dbReference type="Gene3D" id="6.10.340.10">
    <property type="match status" value="1"/>
</dbReference>
<keyword evidence="7" id="KW-0902">Two-component regulatory system</keyword>
<dbReference type="RefSeq" id="WP_138086238.1">
    <property type="nucleotide sequence ID" value="NZ_VAUV01000007.1"/>
</dbReference>
<evidence type="ECO:0000259" key="11">
    <source>
        <dbReference type="PROSITE" id="PS50113"/>
    </source>
</evidence>
<evidence type="ECO:0000313" key="13">
    <source>
        <dbReference type="Proteomes" id="UP000306196"/>
    </source>
</evidence>
<accession>A0A5R8KET1</accession>
<dbReference type="InterPro" id="IPR001610">
    <property type="entry name" value="PAC"/>
</dbReference>
<dbReference type="AlphaFoldDB" id="A0A5R8KET1"/>
<dbReference type="Pfam" id="PF07730">
    <property type="entry name" value="HisKA_3"/>
    <property type="match status" value="1"/>
</dbReference>
<dbReference type="InterPro" id="IPR003594">
    <property type="entry name" value="HATPase_dom"/>
</dbReference>
<dbReference type="GO" id="GO:0000155">
    <property type="term" value="F:phosphorelay sensor kinase activity"/>
    <property type="evidence" value="ECO:0007669"/>
    <property type="project" value="InterPro"/>
</dbReference>
<dbReference type="Gene3D" id="1.20.5.1930">
    <property type="match status" value="1"/>
</dbReference>
<keyword evidence="4 9" id="KW-0812">Transmembrane</keyword>
<keyword evidence="6 9" id="KW-1133">Transmembrane helix</keyword>
<gene>
    <name evidence="12" type="ORF">FEM03_10685</name>
</gene>
<dbReference type="SUPFAM" id="SSF55874">
    <property type="entry name" value="ATPase domain of HSP90 chaperone/DNA topoisomerase II/histidine kinase"/>
    <property type="match status" value="1"/>
</dbReference>
<dbReference type="GO" id="GO:0005886">
    <property type="term" value="C:plasma membrane"/>
    <property type="evidence" value="ECO:0007669"/>
    <property type="project" value="UniProtKB-SubCell"/>
</dbReference>